<evidence type="ECO:0000313" key="2">
    <source>
        <dbReference type="Proteomes" id="UP000759246"/>
    </source>
</evidence>
<gene>
    <name evidence="1" type="ORF">HXK09_00085</name>
</gene>
<comment type="caution">
    <text evidence="1">The sequence shown here is derived from an EMBL/GenBank/DDBJ whole genome shotgun (WGS) entry which is preliminary data.</text>
</comment>
<sequence length="141" mass="16817">MIKMFAHYVLDGVFCWRECERDTFDELFCAREIGDYPRSKDSETDYYNAWDYWDNSELFWEWLTDKVKEFGFVDYDKHPQNGTFMWIQAEEMLVVCPDTAVELPTDIVATFDRDSLYETEYAEGIVRDGVFYATVIARELD</sequence>
<dbReference type="AlphaFoldDB" id="A0A929WUV1"/>
<organism evidence="1 2">
    <name type="scientific">Actinomyces bouchesdurhonensis</name>
    <dbReference type="NCBI Taxonomy" id="1852361"/>
    <lineage>
        <taxon>Bacteria</taxon>
        <taxon>Bacillati</taxon>
        <taxon>Actinomycetota</taxon>
        <taxon>Actinomycetes</taxon>
        <taxon>Actinomycetales</taxon>
        <taxon>Actinomycetaceae</taxon>
        <taxon>Actinomyces</taxon>
    </lineage>
</organism>
<protein>
    <submittedName>
        <fullName evidence="1">Uncharacterized protein</fullName>
    </submittedName>
</protein>
<accession>A0A929WUV1</accession>
<evidence type="ECO:0000313" key="1">
    <source>
        <dbReference type="EMBL" id="MBF0965577.1"/>
    </source>
</evidence>
<proteinExistence type="predicted"/>
<reference evidence="1" key="1">
    <citation type="submission" date="2020-04" db="EMBL/GenBank/DDBJ databases">
        <title>Deep metagenomics examines the oral microbiome during advanced dental caries in children, revealing novel taxa and co-occurrences with host molecules.</title>
        <authorList>
            <person name="Baker J.L."/>
            <person name="Morton J.T."/>
            <person name="Dinis M."/>
            <person name="Alvarez R."/>
            <person name="Tran N.C."/>
            <person name="Knight R."/>
            <person name="Edlund A."/>
        </authorList>
    </citation>
    <scope>NUCLEOTIDE SEQUENCE</scope>
    <source>
        <strain evidence="1">JCVI_30_bin.13</strain>
    </source>
</reference>
<name>A0A929WUV1_9ACTO</name>
<dbReference type="Proteomes" id="UP000759246">
    <property type="component" value="Unassembled WGS sequence"/>
</dbReference>
<dbReference type="EMBL" id="JABZGF010000001">
    <property type="protein sequence ID" value="MBF0965577.1"/>
    <property type="molecule type" value="Genomic_DNA"/>
</dbReference>